<evidence type="ECO:0000313" key="8">
    <source>
        <dbReference type="EMBL" id="KAF2076031.1"/>
    </source>
</evidence>
<sequence>MIVVDSSVKKELESRLGKCDSKNTLFEIGLLIGHYPAITTSSDVINIVGVIPTLENPDQVGEGISGTKSLDKDWVSEHARQVSRMLCGNMTIVGLYLVSKSNATLDQDESNLSKILKSINELLCLTASKSTNFALLSFIGETKSLNIKSTSPSTMYKFSKCEYKETNVIQEYGCFRMKLVLKDLSLKIAIKDLDSIHKDLDNSFKPLFEESMFIIDDKSLDLSSSVSSIVKQQHQQQKESNIIDILVQYFNTSAPPTPLNETSNYLIFNDGVVECLTYAHEKESFSNVVSGLRKDLVKSIATRFELLLEDQENKEFSVNSLLESSSTRLPRKVNISYWSNNSSSSKTSTISICDYLFQDESISDCSQRLHDLLQYDKETINENSSNIISIESESVQTKKSTTKTATTNSNSNNNKNNNNNNNNKSSTTPSSLSSKSTTTTSPSKSNSTALVIGLLSIIILLVAIFITKK</sequence>
<dbReference type="Proteomes" id="UP000695562">
    <property type="component" value="Unassembled WGS sequence"/>
</dbReference>
<evidence type="ECO:0000256" key="7">
    <source>
        <dbReference type="SAM" id="Phobius"/>
    </source>
</evidence>
<accession>A0A8J4Q7N3</accession>
<evidence type="ECO:0000256" key="2">
    <source>
        <dbReference type="ARBA" id="ARBA00010131"/>
    </source>
</evidence>
<evidence type="ECO:0000256" key="6">
    <source>
        <dbReference type="SAM" id="MobiDB-lite"/>
    </source>
</evidence>
<name>A0A8J4Q7N3_9MYCE</name>
<organism evidence="8 9">
    <name type="scientific">Polysphondylium violaceum</name>
    <dbReference type="NCBI Taxonomy" id="133409"/>
    <lineage>
        <taxon>Eukaryota</taxon>
        <taxon>Amoebozoa</taxon>
        <taxon>Evosea</taxon>
        <taxon>Eumycetozoa</taxon>
        <taxon>Dictyostelia</taxon>
        <taxon>Dictyosteliales</taxon>
        <taxon>Dictyosteliaceae</taxon>
        <taxon>Polysphondylium</taxon>
    </lineage>
</organism>
<evidence type="ECO:0000256" key="3">
    <source>
        <dbReference type="ARBA" id="ARBA00022692"/>
    </source>
</evidence>
<evidence type="ECO:0000256" key="5">
    <source>
        <dbReference type="ARBA" id="ARBA00023136"/>
    </source>
</evidence>
<evidence type="ECO:0000313" key="9">
    <source>
        <dbReference type="Proteomes" id="UP000695562"/>
    </source>
</evidence>
<feature type="transmembrane region" description="Helical" evidence="7">
    <location>
        <begin position="449"/>
        <end position="467"/>
    </location>
</feature>
<dbReference type="GO" id="GO:0012505">
    <property type="term" value="C:endomembrane system"/>
    <property type="evidence" value="ECO:0007669"/>
    <property type="project" value="TreeGrafter"/>
</dbReference>
<comment type="subcellular location">
    <subcellularLocation>
        <location evidence="1">Membrane</location>
    </subcellularLocation>
</comment>
<dbReference type="PANTHER" id="PTHR33966:SF1">
    <property type="entry name" value="PROTEIN ODR-4 HOMOLOG"/>
    <property type="match status" value="1"/>
</dbReference>
<evidence type="ECO:0000256" key="1">
    <source>
        <dbReference type="ARBA" id="ARBA00004370"/>
    </source>
</evidence>
<dbReference type="OrthoDB" id="21458at2759"/>
<dbReference type="InterPro" id="IPR029454">
    <property type="entry name" value="ODR-4-like"/>
</dbReference>
<dbReference type="EMBL" id="AJWJ01000075">
    <property type="protein sequence ID" value="KAF2076031.1"/>
    <property type="molecule type" value="Genomic_DNA"/>
</dbReference>
<evidence type="ECO:0000256" key="4">
    <source>
        <dbReference type="ARBA" id="ARBA00022989"/>
    </source>
</evidence>
<keyword evidence="5 7" id="KW-0472">Membrane</keyword>
<keyword evidence="9" id="KW-1185">Reference proteome</keyword>
<keyword evidence="4 7" id="KW-1133">Transmembrane helix</keyword>
<proteinExistence type="inferred from homology"/>
<dbReference type="GO" id="GO:0016020">
    <property type="term" value="C:membrane"/>
    <property type="evidence" value="ECO:0007669"/>
    <property type="project" value="UniProtKB-SubCell"/>
</dbReference>
<protein>
    <recommendedName>
        <fullName evidence="10">Protein odr-4 homolog</fullName>
    </recommendedName>
</protein>
<feature type="region of interest" description="Disordered" evidence="6">
    <location>
        <begin position="391"/>
        <end position="445"/>
    </location>
</feature>
<dbReference type="Pfam" id="PF14778">
    <property type="entry name" value="ODR4-like"/>
    <property type="match status" value="1"/>
</dbReference>
<dbReference type="GO" id="GO:0008104">
    <property type="term" value="P:intracellular protein localization"/>
    <property type="evidence" value="ECO:0007669"/>
    <property type="project" value="TreeGrafter"/>
</dbReference>
<evidence type="ECO:0008006" key="10">
    <source>
        <dbReference type="Google" id="ProtNLM"/>
    </source>
</evidence>
<keyword evidence="3 7" id="KW-0812">Transmembrane</keyword>
<reference evidence="8" key="1">
    <citation type="submission" date="2020-01" db="EMBL/GenBank/DDBJ databases">
        <title>Development of genomics and gene disruption for Polysphondylium violaceum indicates a role for the polyketide synthase stlB in stalk morphogenesis.</title>
        <authorList>
            <person name="Narita B."/>
            <person name="Kawabe Y."/>
            <person name="Kin K."/>
            <person name="Saito T."/>
            <person name="Gibbs R."/>
            <person name="Kuspa A."/>
            <person name="Muzny D."/>
            <person name="Queller D."/>
            <person name="Richards S."/>
            <person name="Strassman J."/>
            <person name="Sucgang R."/>
            <person name="Worley K."/>
            <person name="Schaap P."/>
        </authorList>
    </citation>
    <scope>NUCLEOTIDE SEQUENCE</scope>
    <source>
        <strain evidence="8">QSvi11</strain>
    </source>
</reference>
<comment type="similarity">
    <text evidence="2">Belongs to the ODR-4 family.</text>
</comment>
<comment type="caution">
    <text evidence="8">The sequence shown here is derived from an EMBL/GenBank/DDBJ whole genome shotgun (WGS) entry which is preliminary data.</text>
</comment>
<gene>
    <name evidence="8" type="ORF">CYY_002645</name>
</gene>
<dbReference type="PANTHER" id="PTHR33966">
    <property type="entry name" value="PROTEIN ODR-4 HOMOLOG"/>
    <property type="match status" value="1"/>
</dbReference>
<dbReference type="AlphaFoldDB" id="A0A8J4Q7N3"/>